<dbReference type="PANTHER" id="PTHR11748:SF103">
    <property type="entry name" value="GLYCOLATE OXIDASE SUBUNIT GLCE"/>
    <property type="match status" value="1"/>
</dbReference>
<dbReference type="InterPro" id="IPR006094">
    <property type="entry name" value="Oxid_FAD_bind_N"/>
</dbReference>
<keyword evidence="4" id="KW-0560">Oxidoreductase</keyword>
<name>A0ABT7BVL7_9CYAN</name>
<dbReference type="Proteomes" id="UP001232992">
    <property type="component" value="Unassembled WGS sequence"/>
</dbReference>
<dbReference type="InterPro" id="IPR016166">
    <property type="entry name" value="FAD-bd_PCMH"/>
</dbReference>
<dbReference type="SUPFAM" id="SSF56176">
    <property type="entry name" value="FAD-binding/transporter-associated domain-like"/>
    <property type="match status" value="1"/>
</dbReference>
<accession>A0ABT7BVL7</accession>
<evidence type="ECO:0000256" key="4">
    <source>
        <dbReference type="ARBA" id="ARBA00023002"/>
    </source>
</evidence>
<feature type="domain" description="FAD-binding PCMH-type" evidence="5">
    <location>
        <begin position="35"/>
        <end position="216"/>
    </location>
</feature>
<evidence type="ECO:0000256" key="3">
    <source>
        <dbReference type="ARBA" id="ARBA00022827"/>
    </source>
</evidence>
<dbReference type="InterPro" id="IPR004113">
    <property type="entry name" value="FAD-bd_oxidored_4_C"/>
</dbReference>
<evidence type="ECO:0000313" key="6">
    <source>
        <dbReference type="EMBL" id="MDJ1183236.1"/>
    </source>
</evidence>
<keyword evidence="2" id="KW-0285">Flavoprotein</keyword>
<keyword evidence="7" id="KW-1185">Reference proteome</keyword>
<evidence type="ECO:0000256" key="1">
    <source>
        <dbReference type="ARBA" id="ARBA00001974"/>
    </source>
</evidence>
<dbReference type="Pfam" id="PF02913">
    <property type="entry name" value="FAD-oxidase_C"/>
    <property type="match status" value="1"/>
</dbReference>
<keyword evidence="3" id="KW-0274">FAD</keyword>
<evidence type="ECO:0000313" key="7">
    <source>
        <dbReference type="Proteomes" id="UP001232992"/>
    </source>
</evidence>
<proteinExistence type="predicted"/>
<dbReference type="PROSITE" id="PS51387">
    <property type="entry name" value="FAD_PCMH"/>
    <property type="match status" value="1"/>
</dbReference>
<dbReference type="Gene3D" id="3.30.465.10">
    <property type="match status" value="1"/>
</dbReference>
<dbReference type="InterPro" id="IPR036318">
    <property type="entry name" value="FAD-bd_PCMH-like_sf"/>
</dbReference>
<dbReference type="InterPro" id="IPR016169">
    <property type="entry name" value="FAD-bd_PCMH_sub2"/>
</dbReference>
<dbReference type="Pfam" id="PF01565">
    <property type="entry name" value="FAD_binding_4"/>
    <property type="match status" value="1"/>
</dbReference>
<comment type="caution">
    <text evidence="6">The sequence shown here is derived from an EMBL/GenBank/DDBJ whole genome shotgun (WGS) entry which is preliminary data.</text>
</comment>
<dbReference type="PANTHER" id="PTHR11748">
    <property type="entry name" value="D-LACTATE DEHYDROGENASE"/>
    <property type="match status" value="1"/>
</dbReference>
<dbReference type="InterPro" id="IPR016164">
    <property type="entry name" value="FAD-linked_Oxase-like_C"/>
</dbReference>
<evidence type="ECO:0000259" key="5">
    <source>
        <dbReference type="PROSITE" id="PS51387"/>
    </source>
</evidence>
<dbReference type="RefSeq" id="WP_283757891.1">
    <property type="nucleotide sequence ID" value="NZ_JAQOSQ010000006.1"/>
</dbReference>
<comment type="cofactor">
    <cofactor evidence="1">
        <name>FAD</name>
        <dbReference type="ChEBI" id="CHEBI:57692"/>
    </cofactor>
</comment>
<dbReference type="EMBL" id="JAQOSQ010000006">
    <property type="protein sequence ID" value="MDJ1183236.1"/>
    <property type="molecule type" value="Genomic_DNA"/>
</dbReference>
<protein>
    <submittedName>
        <fullName evidence="6">FAD-binding oxidoreductase</fullName>
    </submittedName>
</protein>
<gene>
    <name evidence="6" type="ORF">PMH09_08505</name>
</gene>
<sequence length="432" mass="47736">MNAIASALNACLDASCIQPFTQLDSSLQESFQNAYKPGSKQPIAVYPNTQEELSAIIKQAKIHNWKLLPWGAGSKIHWGQVGESVDLLLSTQRLNRVIEHAAGDLTLTVESGVTLKQISALLVPHQQFLAFDPAYADRATVGGIIATADTGSWRHRYGGVRDRLIGVSFVRSDGELAKAGGRVVKNVAGYDLMKLFTGSYGSLGIISQATFRLYPIPEDSATLVLTGEADNLAETKRIIMGSSLDPTAVDLRLNRDSELCLVIRFQSIPESVTEQLQIVLEIATTMELGAQVYRDNEEQEQWQLWNEQIFSGNSEEIICKIGVRPTEVLSVLHYLKNLQATEPKCVMHARVGLGMVSFNRARSTQLLDLRSHLQKKGGFLTILQAPRSIQNAIDMWGYSGSQVTIMQRIKQKFDPNNLLSPNRFIHSSGKKD</sequence>
<dbReference type="SUPFAM" id="SSF55103">
    <property type="entry name" value="FAD-linked oxidases, C-terminal domain"/>
    <property type="match status" value="1"/>
</dbReference>
<evidence type="ECO:0000256" key="2">
    <source>
        <dbReference type="ARBA" id="ARBA00022630"/>
    </source>
</evidence>
<organism evidence="6 7">
    <name type="scientific">Roseofilum casamattae BLCC-M143</name>
    <dbReference type="NCBI Taxonomy" id="3022442"/>
    <lineage>
        <taxon>Bacteria</taxon>
        <taxon>Bacillati</taxon>
        <taxon>Cyanobacteriota</taxon>
        <taxon>Cyanophyceae</taxon>
        <taxon>Desertifilales</taxon>
        <taxon>Desertifilaceae</taxon>
        <taxon>Roseofilum</taxon>
        <taxon>Roseofilum casamattae</taxon>
    </lineage>
</organism>
<reference evidence="6 7" key="1">
    <citation type="submission" date="2023-01" db="EMBL/GenBank/DDBJ databases">
        <title>Novel diversity within Roseofilum (Cyanobacteria; Desertifilaceae) from marine benthic mats with descriptions of four novel species.</title>
        <authorList>
            <person name="Wang Y."/>
            <person name="Berthold D.E."/>
            <person name="Hu J."/>
            <person name="Lefler F.W."/>
            <person name="Laughinghouse H.D. IV."/>
        </authorList>
    </citation>
    <scope>NUCLEOTIDE SEQUENCE [LARGE SCALE GENOMIC DNA]</scope>
    <source>
        <strain evidence="6 7">BLCC-M143</strain>
    </source>
</reference>